<dbReference type="Gene3D" id="3.40.50.300">
    <property type="entry name" value="P-loop containing nucleotide triphosphate hydrolases"/>
    <property type="match status" value="1"/>
</dbReference>
<evidence type="ECO:0000256" key="5">
    <source>
        <dbReference type="ARBA" id="ARBA00023134"/>
    </source>
</evidence>
<keyword evidence="6" id="KW-1003">Cell membrane</keyword>
<dbReference type="EMBL" id="FNIN01000002">
    <property type="protein sequence ID" value="SDN47544.1"/>
    <property type="molecule type" value="Genomic_DNA"/>
</dbReference>
<dbReference type="InterPro" id="IPR005225">
    <property type="entry name" value="Small_GTP-bd"/>
</dbReference>
<dbReference type="InterPro" id="IPR009019">
    <property type="entry name" value="KH_sf_prok-type"/>
</dbReference>
<dbReference type="HAMAP" id="MF_00367">
    <property type="entry name" value="GTPase_Era"/>
    <property type="match status" value="1"/>
</dbReference>
<comment type="similarity">
    <text evidence="1 6 7 8">Belongs to the TRAFAC class TrmE-Era-EngA-EngB-Septin-like GTPase superfamily. Era GTPase family.</text>
</comment>
<organism evidence="11 12">
    <name type="scientific">Desulfonauticus submarinus</name>
    <dbReference type="NCBI Taxonomy" id="206665"/>
    <lineage>
        <taxon>Bacteria</taxon>
        <taxon>Pseudomonadati</taxon>
        <taxon>Thermodesulfobacteriota</taxon>
        <taxon>Desulfovibrionia</taxon>
        <taxon>Desulfovibrionales</taxon>
        <taxon>Desulfonauticaceae</taxon>
        <taxon>Desulfonauticus</taxon>
    </lineage>
</organism>
<dbReference type="CDD" id="cd04163">
    <property type="entry name" value="Era"/>
    <property type="match status" value="1"/>
</dbReference>
<dbReference type="PANTHER" id="PTHR42698:SF1">
    <property type="entry name" value="GTPASE ERA, MITOCHONDRIAL"/>
    <property type="match status" value="1"/>
</dbReference>
<dbReference type="CDD" id="cd22534">
    <property type="entry name" value="KH-II_Era"/>
    <property type="match status" value="1"/>
</dbReference>
<dbReference type="SUPFAM" id="SSF54814">
    <property type="entry name" value="Prokaryotic type KH domain (KH-domain type II)"/>
    <property type="match status" value="1"/>
</dbReference>
<dbReference type="InterPro" id="IPR027417">
    <property type="entry name" value="P-loop_NTPase"/>
</dbReference>
<keyword evidence="4 6" id="KW-0694">RNA-binding</keyword>
<dbReference type="GO" id="GO:0005525">
    <property type="term" value="F:GTP binding"/>
    <property type="evidence" value="ECO:0007669"/>
    <property type="project" value="UniProtKB-UniRule"/>
</dbReference>
<evidence type="ECO:0000256" key="7">
    <source>
        <dbReference type="PROSITE-ProRule" id="PRU01050"/>
    </source>
</evidence>
<comment type="function">
    <text evidence="6">An essential GTPase that binds both GDP and GTP, with rapid nucleotide exchange. Plays a role in 16S rRNA processing and 30S ribosomal subunit biogenesis and possibly also in cell cycle regulation and energy metabolism.</text>
</comment>
<dbReference type="InterPro" id="IPR030388">
    <property type="entry name" value="G_ERA_dom"/>
</dbReference>
<keyword evidence="3 6" id="KW-0547">Nucleotide-binding</keyword>
<evidence type="ECO:0000256" key="8">
    <source>
        <dbReference type="RuleBase" id="RU003761"/>
    </source>
</evidence>
<gene>
    <name evidence="6" type="primary">era</name>
    <name evidence="11" type="ORF">SAMN04488516_102245</name>
</gene>
<protein>
    <recommendedName>
        <fullName evidence="2 6">GTPase Era</fullName>
    </recommendedName>
</protein>
<keyword evidence="5 6" id="KW-0342">GTP-binding</keyword>
<dbReference type="NCBIfam" id="NF000908">
    <property type="entry name" value="PRK00089.1"/>
    <property type="match status" value="1"/>
</dbReference>
<name>A0A1H0BPI3_9BACT</name>
<evidence type="ECO:0000313" key="12">
    <source>
        <dbReference type="Proteomes" id="UP000199602"/>
    </source>
</evidence>
<dbReference type="GO" id="GO:0000028">
    <property type="term" value="P:ribosomal small subunit assembly"/>
    <property type="evidence" value="ECO:0007669"/>
    <property type="project" value="TreeGrafter"/>
</dbReference>
<comment type="subunit">
    <text evidence="6">Monomer.</text>
</comment>
<keyword evidence="6" id="KW-0690">Ribosome biogenesis</keyword>
<feature type="binding site" evidence="6">
    <location>
        <begin position="19"/>
        <end position="26"/>
    </location>
    <ligand>
        <name>GTP</name>
        <dbReference type="ChEBI" id="CHEBI:37565"/>
    </ligand>
</feature>
<dbReference type="Gene3D" id="3.30.300.20">
    <property type="match status" value="1"/>
</dbReference>
<dbReference type="GO" id="GO:0070181">
    <property type="term" value="F:small ribosomal subunit rRNA binding"/>
    <property type="evidence" value="ECO:0007669"/>
    <property type="project" value="UniProtKB-UniRule"/>
</dbReference>
<dbReference type="GO" id="GO:0043024">
    <property type="term" value="F:ribosomal small subunit binding"/>
    <property type="evidence" value="ECO:0007669"/>
    <property type="project" value="TreeGrafter"/>
</dbReference>
<dbReference type="STRING" id="206665.SAMN04488516_102245"/>
<keyword evidence="6" id="KW-0963">Cytoplasm</keyword>
<evidence type="ECO:0000256" key="1">
    <source>
        <dbReference type="ARBA" id="ARBA00007921"/>
    </source>
</evidence>
<evidence type="ECO:0000256" key="6">
    <source>
        <dbReference type="HAMAP-Rule" id="MF_00367"/>
    </source>
</evidence>
<keyword evidence="6" id="KW-0472">Membrane</keyword>
<feature type="region of interest" description="G2" evidence="7">
    <location>
        <begin position="45"/>
        <end position="49"/>
    </location>
</feature>
<feature type="domain" description="Era-type G" evidence="10">
    <location>
        <begin position="11"/>
        <end position="185"/>
    </location>
</feature>
<sequence length="311" mass="35235">MEDKYNNEDFKSGIVALIGPPNAGKSTFLNSIIGEKIAIVSPKPQTTRNQITGIFTKENFQIVFIDTPGIHQHKGKLNNFLLKSAFAGLDASDVVVLMLDGHLYVKKEYLIKKEVSFIVERLSKIDKPILVVINKIDKIKNKNLLLPLTEEVLKFLPGKDIFYVSALTGDGCIEVIKKIVELLPYGPMLYPEDQISTAPLRFLAAELIREKLFLYLQKELPYSVAVNIDDWQEDEDLVRILATIYVSRESHKPIVIGNKGRMLKKVGTEARQELEDMLSKKVFLDLWVKVKPKWTENTGFLMSLGLGQDNF</sequence>
<dbReference type="PANTHER" id="PTHR42698">
    <property type="entry name" value="GTPASE ERA"/>
    <property type="match status" value="1"/>
</dbReference>
<evidence type="ECO:0000256" key="2">
    <source>
        <dbReference type="ARBA" id="ARBA00020484"/>
    </source>
</evidence>
<feature type="binding site" evidence="6">
    <location>
        <begin position="66"/>
        <end position="70"/>
    </location>
    <ligand>
        <name>GTP</name>
        <dbReference type="ChEBI" id="CHEBI:37565"/>
    </ligand>
</feature>
<dbReference type="PROSITE" id="PS51713">
    <property type="entry name" value="G_ERA"/>
    <property type="match status" value="1"/>
</dbReference>
<accession>A0A1H0BPI3</accession>
<dbReference type="InterPro" id="IPR004044">
    <property type="entry name" value="KH_dom_type_2"/>
</dbReference>
<dbReference type="Pfam" id="PF01926">
    <property type="entry name" value="MMR_HSR1"/>
    <property type="match status" value="1"/>
</dbReference>
<feature type="region of interest" description="G5" evidence="7">
    <location>
        <begin position="164"/>
        <end position="166"/>
    </location>
</feature>
<dbReference type="Pfam" id="PF07650">
    <property type="entry name" value="KH_2"/>
    <property type="match status" value="1"/>
</dbReference>
<feature type="region of interest" description="G1" evidence="7">
    <location>
        <begin position="19"/>
        <end position="26"/>
    </location>
</feature>
<dbReference type="GO" id="GO:0005829">
    <property type="term" value="C:cytosol"/>
    <property type="evidence" value="ECO:0007669"/>
    <property type="project" value="TreeGrafter"/>
</dbReference>
<dbReference type="GO" id="GO:0005886">
    <property type="term" value="C:plasma membrane"/>
    <property type="evidence" value="ECO:0007669"/>
    <property type="project" value="UniProtKB-SubCell"/>
</dbReference>
<feature type="region of interest" description="G3" evidence="7">
    <location>
        <begin position="66"/>
        <end position="69"/>
    </location>
</feature>
<reference evidence="11 12" key="1">
    <citation type="submission" date="2016-10" db="EMBL/GenBank/DDBJ databases">
        <authorList>
            <person name="de Groot N.N."/>
        </authorList>
    </citation>
    <scope>NUCLEOTIDE SEQUENCE [LARGE SCALE GENOMIC DNA]</scope>
    <source>
        <strain evidence="11 12">DSM 15269</strain>
    </source>
</reference>
<dbReference type="NCBIfam" id="TIGR00436">
    <property type="entry name" value="era"/>
    <property type="match status" value="1"/>
</dbReference>
<dbReference type="OrthoDB" id="9805918at2"/>
<dbReference type="SUPFAM" id="SSF52540">
    <property type="entry name" value="P-loop containing nucleoside triphosphate hydrolases"/>
    <property type="match status" value="1"/>
</dbReference>
<evidence type="ECO:0000259" key="9">
    <source>
        <dbReference type="PROSITE" id="PS50823"/>
    </source>
</evidence>
<feature type="binding site" evidence="6">
    <location>
        <begin position="134"/>
        <end position="137"/>
    </location>
    <ligand>
        <name>GTP</name>
        <dbReference type="ChEBI" id="CHEBI:37565"/>
    </ligand>
</feature>
<dbReference type="RefSeq" id="WP_092063537.1">
    <property type="nucleotide sequence ID" value="NZ_FNIN01000002.1"/>
</dbReference>
<dbReference type="Proteomes" id="UP000199602">
    <property type="component" value="Unassembled WGS sequence"/>
</dbReference>
<dbReference type="InterPro" id="IPR006073">
    <property type="entry name" value="GTP-bd"/>
</dbReference>
<comment type="subcellular location">
    <subcellularLocation>
        <location evidence="6">Cytoplasm</location>
    </subcellularLocation>
    <subcellularLocation>
        <location evidence="6">Cell membrane</location>
        <topology evidence="6">Peripheral membrane protein</topology>
    </subcellularLocation>
</comment>
<dbReference type="NCBIfam" id="TIGR00231">
    <property type="entry name" value="small_GTP"/>
    <property type="match status" value="1"/>
</dbReference>
<evidence type="ECO:0000259" key="10">
    <source>
        <dbReference type="PROSITE" id="PS51713"/>
    </source>
</evidence>
<feature type="domain" description="KH type-2" evidence="9">
    <location>
        <begin position="216"/>
        <end position="292"/>
    </location>
</feature>
<evidence type="ECO:0000313" key="11">
    <source>
        <dbReference type="EMBL" id="SDN47544.1"/>
    </source>
</evidence>
<dbReference type="AlphaFoldDB" id="A0A1H0BPI3"/>
<keyword evidence="6" id="KW-0699">rRNA-binding</keyword>
<proteinExistence type="inferred from homology"/>
<keyword evidence="12" id="KW-1185">Reference proteome</keyword>
<dbReference type="GO" id="GO:0003924">
    <property type="term" value="F:GTPase activity"/>
    <property type="evidence" value="ECO:0007669"/>
    <property type="project" value="UniProtKB-UniRule"/>
</dbReference>
<evidence type="ECO:0000256" key="3">
    <source>
        <dbReference type="ARBA" id="ARBA00022741"/>
    </source>
</evidence>
<dbReference type="InterPro" id="IPR015946">
    <property type="entry name" value="KH_dom-like_a/b"/>
</dbReference>
<dbReference type="InterPro" id="IPR005662">
    <property type="entry name" value="GTPase_Era-like"/>
</dbReference>
<dbReference type="PROSITE" id="PS50823">
    <property type="entry name" value="KH_TYPE_2"/>
    <property type="match status" value="1"/>
</dbReference>
<evidence type="ECO:0000256" key="4">
    <source>
        <dbReference type="ARBA" id="ARBA00022884"/>
    </source>
</evidence>
<feature type="region of interest" description="G4" evidence="7">
    <location>
        <begin position="134"/>
        <end position="137"/>
    </location>
</feature>